<evidence type="ECO:0000313" key="2">
    <source>
        <dbReference type="Proteomes" id="UP000285236"/>
    </source>
</evidence>
<dbReference type="RefSeq" id="WP_118078917.1">
    <property type="nucleotide sequence ID" value="NZ_QRYP01000002.1"/>
</dbReference>
<accession>A0AA92TTU6</accession>
<sequence>MTKEAKKVFDKFFNIHRDNVAGKTICFISRGEWSDPQIAYKGYLLNYWDVLELACPEDAPDDYEPDETEWYDACVDSLFGYTDCGLKPDKFEPSDAMSVTDIINGGSNPSDIINQIIKDYEEILRISHRTFEQGSKC</sequence>
<organism evidence="1 2">
    <name type="scientific">Segatella copri</name>
    <dbReference type="NCBI Taxonomy" id="165179"/>
    <lineage>
        <taxon>Bacteria</taxon>
        <taxon>Pseudomonadati</taxon>
        <taxon>Bacteroidota</taxon>
        <taxon>Bacteroidia</taxon>
        <taxon>Bacteroidales</taxon>
        <taxon>Prevotellaceae</taxon>
        <taxon>Segatella</taxon>
    </lineage>
</organism>
<name>A0AA92TTU6_9BACT</name>
<proteinExistence type="predicted"/>
<comment type="caution">
    <text evidence="1">The sequence shown here is derived from an EMBL/GenBank/DDBJ whole genome shotgun (WGS) entry which is preliminary data.</text>
</comment>
<dbReference type="EMBL" id="QRYP01000002">
    <property type="protein sequence ID" value="RGV00712.1"/>
    <property type="molecule type" value="Genomic_DNA"/>
</dbReference>
<dbReference type="AlphaFoldDB" id="A0AA92TTU6"/>
<dbReference type="Proteomes" id="UP000285236">
    <property type="component" value="Unassembled WGS sequence"/>
</dbReference>
<reference evidence="1 2" key="1">
    <citation type="submission" date="2018-08" db="EMBL/GenBank/DDBJ databases">
        <title>A genome reference for cultivated species of the human gut microbiota.</title>
        <authorList>
            <person name="Zou Y."/>
            <person name="Xue W."/>
            <person name="Luo G."/>
        </authorList>
    </citation>
    <scope>NUCLEOTIDE SEQUENCE [LARGE SCALE GENOMIC DNA]</scope>
    <source>
        <strain evidence="1 2">AF15-25</strain>
    </source>
</reference>
<evidence type="ECO:0000313" key="1">
    <source>
        <dbReference type="EMBL" id="RGV00712.1"/>
    </source>
</evidence>
<protein>
    <submittedName>
        <fullName evidence="1">Uncharacterized protein</fullName>
    </submittedName>
</protein>
<gene>
    <name evidence="1" type="ORF">DWW35_01505</name>
</gene>